<comment type="caution">
    <text evidence="4">The sequence shown here is derived from an EMBL/GenBank/DDBJ whole genome shotgun (WGS) entry which is preliminary data.</text>
</comment>
<evidence type="ECO:0000256" key="1">
    <source>
        <dbReference type="SAM" id="MobiDB-lite"/>
    </source>
</evidence>
<sequence length="160" mass="17839">MHIKHLVWAVLALAHVATAGRNKKGDKMDDCGHSTMKDTSTKDSPLTSDCDVLRVEALHSNRRFPVNYCGDPYAPPEVPRCYHRILSHKTCAFEARNKFIDYPSTIGGLDIADIVRDVTTKFGNLELKRVSAEGGEMHCKVSGNKVARPAILIDWRIVHT</sequence>
<gene>
    <name evidence="4" type="ORF">B0T11DRAFT_343279</name>
</gene>
<feature type="chain" id="PRO_5035480969" description="Ecp2 effector protein-like domain-containing protein" evidence="2">
    <location>
        <begin position="20"/>
        <end position="160"/>
    </location>
</feature>
<keyword evidence="5" id="KW-1185">Reference proteome</keyword>
<feature type="domain" description="Ecp2 effector protein-like" evidence="3">
    <location>
        <begin position="30"/>
        <end position="139"/>
    </location>
</feature>
<accession>A0A8K0T6Z5</accession>
<evidence type="ECO:0000313" key="5">
    <source>
        <dbReference type="Proteomes" id="UP000813385"/>
    </source>
</evidence>
<dbReference type="Proteomes" id="UP000813385">
    <property type="component" value="Unassembled WGS sequence"/>
</dbReference>
<feature type="signal peptide" evidence="2">
    <location>
        <begin position="1"/>
        <end position="19"/>
    </location>
</feature>
<feature type="region of interest" description="Disordered" evidence="1">
    <location>
        <begin position="22"/>
        <end position="42"/>
    </location>
</feature>
<keyword evidence="2" id="KW-0732">Signal</keyword>
<feature type="compositionally biased region" description="Basic and acidic residues" evidence="1">
    <location>
        <begin position="23"/>
        <end position="41"/>
    </location>
</feature>
<protein>
    <recommendedName>
        <fullName evidence="3">Ecp2 effector protein-like domain-containing protein</fullName>
    </recommendedName>
</protein>
<evidence type="ECO:0000256" key="2">
    <source>
        <dbReference type="SAM" id="SignalP"/>
    </source>
</evidence>
<dbReference type="EMBL" id="JAGPXD010000006">
    <property type="protein sequence ID" value="KAH7350156.1"/>
    <property type="molecule type" value="Genomic_DNA"/>
</dbReference>
<evidence type="ECO:0000259" key="3">
    <source>
        <dbReference type="Pfam" id="PF14856"/>
    </source>
</evidence>
<name>A0A8K0T6Z5_9PEZI</name>
<proteinExistence type="predicted"/>
<dbReference type="Pfam" id="PF14856">
    <property type="entry name" value="Hce2"/>
    <property type="match status" value="1"/>
</dbReference>
<organism evidence="4 5">
    <name type="scientific">Plectosphaerella cucumerina</name>
    <dbReference type="NCBI Taxonomy" id="40658"/>
    <lineage>
        <taxon>Eukaryota</taxon>
        <taxon>Fungi</taxon>
        <taxon>Dikarya</taxon>
        <taxon>Ascomycota</taxon>
        <taxon>Pezizomycotina</taxon>
        <taxon>Sordariomycetes</taxon>
        <taxon>Hypocreomycetidae</taxon>
        <taxon>Glomerellales</taxon>
        <taxon>Plectosphaerellaceae</taxon>
        <taxon>Plectosphaerella</taxon>
    </lineage>
</organism>
<dbReference type="InterPro" id="IPR029226">
    <property type="entry name" value="Ecp2-like"/>
</dbReference>
<reference evidence="4" key="1">
    <citation type="journal article" date="2021" name="Nat. Commun.">
        <title>Genetic determinants of endophytism in the Arabidopsis root mycobiome.</title>
        <authorList>
            <person name="Mesny F."/>
            <person name="Miyauchi S."/>
            <person name="Thiergart T."/>
            <person name="Pickel B."/>
            <person name="Atanasova L."/>
            <person name="Karlsson M."/>
            <person name="Huettel B."/>
            <person name="Barry K.W."/>
            <person name="Haridas S."/>
            <person name="Chen C."/>
            <person name="Bauer D."/>
            <person name="Andreopoulos W."/>
            <person name="Pangilinan J."/>
            <person name="LaButti K."/>
            <person name="Riley R."/>
            <person name="Lipzen A."/>
            <person name="Clum A."/>
            <person name="Drula E."/>
            <person name="Henrissat B."/>
            <person name="Kohler A."/>
            <person name="Grigoriev I.V."/>
            <person name="Martin F.M."/>
            <person name="Hacquard S."/>
        </authorList>
    </citation>
    <scope>NUCLEOTIDE SEQUENCE</scope>
    <source>
        <strain evidence="4">MPI-CAGE-AT-0016</strain>
    </source>
</reference>
<evidence type="ECO:0000313" key="4">
    <source>
        <dbReference type="EMBL" id="KAH7350156.1"/>
    </source>
</evidence>
<dbReference type="AlphaFoldDB" id="A0A8K0T6Z5"/>